<dbReference type="Proteomes" id="UP000691718">
    <property type="component" value="Unassembled WGS sequence"/>
</dbReference>
<name>A0A8S3WW02_PARAO</name>
<sequence>MFLIKEEAIKKLQDDLPNTIPRLIGTLQVHHVFTDKRNIVKYRELSCFCKFTKRGFCNCLNPKTYQVNFNAAKQLNVDPTKQIHLQIPEPKRHDVLDPSDEDVPLAVLKQIQNIPSQRSIYRAVYGSSSDSDDKSQIDKENRKSMAVDDKFRFQNVHIEEDQVASTSYDKISQQALSSIEEDGEIKVMFLRVVSNDAKKFRVDEKDISYVNYEDVISILPVPSLLEKDMYKFTDSIDIFEK</sequence>
<evidence type="ECO:0000313" key="1">
    <source>
        <dbReference type="EMBL" id="CAG4983415.1"/>
    </source>
</evidence>
<evidence type="ECO:0000313" key="2">
    <source>
        <dbReference type="Proteomes" id="UP000691718"/>
    </source>
</evidence>
<dbReference type="OrthoDB" id="6375801at2759"/>
<proteinExistence type="predicted"/>
<reference evidence="1" key="1">
    <citation type="submission" date="2021-04" db="EMBL/GenBank/DDBJ databases">
        <authorList>
            <person name="Tunstrom K."/>
        </authorList>
    </citation>
    <scope>NUCLEOTIDE SEQUENCE</scope>
</reference>
<keyword evidence="2" id="KW-1185">Reference proteome</keyword>
<protein>
    <submittedName>
        <fullName evidence="1">(apollo) hypothetical protein</fullName>
    </submittedName>
</protein>
<dbReference type="EMBL" id="CAJQZP010000759">
    <property type="protein sequence ID" value="CAG4983415.1"/>
    <property type="molecule type" value="Genomic_DNA"/>
</dbReference>
<organism evidence="1 2">
    <name type="scientific">Parnassius apollo</name>
    <name type="common">Apollo butterfly</name>
    <name type="synonym">Papilio apollo</name>
    <dbReference type="NCBI Taxonomy" id="110799"/>
    <lineage>
        <taxon>Eukaryota</taxon>
        <taxon>Metazoa</taxon>
        <taxon>Ecdysozoa</taxon>
        <taxon>Arthropoda</taxon>
        <taxon>Hexapoda</taxon>
        <taxon>Insecta</taxon>
        <taxon>Pterygota</taxon>
        <taxon>Neoptera</taxon>
        <taxon>Endopterygota</taxon>
        <taxon>Lepidoptera</taxon>
        <taxon>Glossata</taxon>
        <taxon>Ditrysia</taxon>
        <taxon>Papilionoidea</taxon>
        <taxon>Papilionidae</taxon>
        <taxon>Parnassiinae</taxon>
        <taxon>Parnassini</taxon>
        <taxon>Parnassius</taxon>
        <taxon>Parnassius</taxon>
    </lineage>
</organism>
<dbReference type="AlphaFoldDB" id="A0A8S3WW02"/>
<gene>
    <name evidence="1" type="ORF">PAPOLLO_LOCUS10632</name>
</gene>
<comment type="caution">
    <text evidence="1">The sequence shown here is derived from an EMBL/GenBank/DDBJ whole genome shotgun (WGS) entry which is preliminary data.</text>
</comment>
<accession>A0A8S3WW02</accession>